<organism evidence="9 10">
    <name type="scientific">Nosema bombycis (strain CQ1 / CVCC 102059)</name>
    <name type="common">Microsporidian parasite</name>
    <name type="synonym">Pebrine of silkworm</name>
    <dbReference type="NCBI Taxonomy" id="578461"/>
    <lineage>
        <taxon>Eukaryota</taxon>
        <taxon>Fungi</taxon>
        <taxon>Fungi incertae sedis</taxon>
        <taxon>Microsporidia</taxon>
        <taxon>Nosematidae</taxon>
        <taxon>Nosema</taxon>
    </lineage>
</organism>
<dbReference type="Gene3D" id="3.40.50.12780">
    <property type="entry name" value="N-terminal domain of ligase-like"/>
    <property type="match status" value="1"/>
</dbReference>
<dbReference type="OrthoDB" id="1706066at2759"/>
<dbReference type="NCBIfam" id="NF001208">
    <property type="entry name" value="PRK00174.1"/>
    <property type="match status" value="1"/>
</dbReference>
<keyword evidence="5" id="KW-0067">ATP-binding</keyword>
<gene>
    <name evidence="9" type="primary">ACSA</name>
    <name evidence="9" type="ORF">NBO_360g0002</name>
</gene>
<dbReference type="Pfam" id="PF13193">
    <property type="entry name" value="AMP-binding_C"/>
    <property type="match status" value="1"/>
</dbReference>
<evidence type="ECO:0000259" key="6">
    <source>
        <dbReference type="Pfam" id="PF00501"/>
    </source>
</evidence>
<dbReference type="Pfam" id="PF00501">
    <property type="entry name" value="AMP-binding"/>
    <property type="match status" value="1"/>
</dbReference>
<dbReference type="VEuPathDB" id="MicrosporidiaDB:NBO_360g0002"/>
<evidence type="ECO:0000256" key="1">
    <source>
        <dbReference type="ARBA" id="ARBA00006432"/>
    </source>
</evidence>
<evidence type="ECO:0000256" key="4">
    <source>
        <dbReference type="ARBA" id="ARBA00022741"/>
    </source>
</evidence>
<dbReference type="InterPro" id="IPR032387">
    <property type="entry name" value="ACAS_N"/>
</dbReference>
<evidence type="ECO:0000259" key="8">
    <source>
        <dbReference type="Pfam" id="PF16177"/>
    </source>
</evidence>
<feature type="domain" description="AMP-binding enzyme C-terminal" evidence="7">
    <location>
        <begin position="515"/>
        <end position="592"/>
    </location>
</feature>
<dbReference type="PANTHER" id="PTHR24095:SF14">
    <property type="entry name" value="ACETYL-COENZYME A SYNTHETASE 1"/>
    <property type="match status" value="1"/>
</dbReference>
<dbReference type="GO" id="GO:0003987">
    <property type="term" value="F:acetate-CoA ligase activity"/>
    <property type="evidence" value="ECO:0007669"/>
    <property type="project" value="UniProtKB-EC"/>
</dbReference>
<keyword evidence="4" id="KW-0547">Nucleotide-binding</keyword>
<feature type="domain" description="Acetyl-coenzyme A synthetase N-terminal" evidence="8">
    <location>
        <begin position="6"/>
        <end position="60"/>
    </location>
</feature>
<dbReference type="Gene3D" id="3.30.300.30">
    <property type="match status" value="1"/>
</dbReference>
<reference evidence="9 10" key="1">
    <citation type="journal article" date="2013" name="BMC Genomics">
        <title>Comparative genomics of parasitic silkworm microsporidia reveal an association between genome expansion and host adaptation.</title>
        <authorList>
            <person name="Pan G."/>
            <person name="Xu J."/>
            <person name="Li T."/>
            <person name="Xia Q."/>
            <person name="Liu S.L."/>
            <person name="Zhang G."/>
            <person name="Li S."/>
            <person name="Li C."/>
            <person name="Liu H."/>
            <person name="Yang L."/>
            <person name="Liu T."/>
            <person name="Zhang X."/>
            <person name="Wu Z."/>
            <person name="Fan W."/>
            <person name="Dang X."/>
            <person name="Xiang H."/>
            <person name="Tao M."/>
            <person name="Li Y."/>
            <person name="Hu J."/>
            <person name="Li Z."/>
            <person name="Lin L."/>
            <person name="Luo J."/>
            <person name="Geng L."/>
            <person name="Wang L."/>
            <person name="Long M."/>
            <person name="Wan Y."/>
            <person name="He N."/>
            <person name="Zhang Z."/>
            <person name="Lu C."/>
            <person name="Keeling P.J."/>
            <person name="Wang J."/>
            <person name="Xiang Z."/>
            <person name="Zhou Z."/>
        </authorList>
    </citation>
    <scope>NUCLEOTIDE SEQUENCE [LARGE SCALE GENOMIC DNA]</scope>
    <source>
        <strain evidence="10">CQ1 / CVCC 102059</strain>
    </source>
</reference>
<dbReference type="InterPro" id="IPR042099">
    <property type="entry name" value="ANL_N_sf"/>
</dbReference>
<comment type="similarity">
    <text evidence="1">Belongs to the ATP-dependent AMP-binding enzyme family.</text>
</comment>
<evidence type="ECO:0000313" key="9">
    <source>
        <dbReference type="EMBL" id="EOB12833.1"/>
    </source>
</evidence>
<keyword evidence="10" id="KW-1185">Reference proteome</keyword>
<evidence type="ECO:0000256" key="3">
    <source>
        <dbReference type="ARBA" id="ARBA00022598"/>
    </source>
</evidence>
<dbReference type="PROSITE" id="PS00455">
    <property type="entry name" value="AMP_BINDING"/>
    <property type="match status" value="1"/>
</dbReference>
<dbReference type="PANTHER" id="PTHR24095">
    <property type="entry name" value="ACETYL-COENZYME A SYNTHETASE"/>
    <property type="match status" value="1"/>
</dbReference>
<dbReference type="Proteomes" id="UP000016927">
    <property type="component" value="Unassembled WGS sequence"/>
</dbReference>
<proteinExistence type="inferred from homology"/>
<evidence type="ECO:0000313" key="10">
    <source>
        <dbReference type="Proteomes" id="UP000016927"/>
    </source>
</evidence>
<dbReference type="HOGENOM" id="CLU_000022_3_6_1"/>
<dbReference type="SUPFAM" id="SSF56801">
    <property type="entry name" value="Acetyl-CoA synthetase-like"/>
    <property type="match status" value="1"/>
</dbReference>
<dbReference type="AlphaFoldDB" id="R0MJ84"/>
<evidence type="ECO:0000256" key="5">
    <source>
        <dbReference type="ARBA" id="ARBA00022840"/>
    </source>
</evidence>
<feature type="domain" description="AMP-dependent synthetase/ligase" evidence="6">
    <location>
        <begin position="63"/>
        <end position="454"/>
    </location>
</feature>
<dbReference type="STRING" id="578461.R0MJ84"/>
<name>R0MJ84_NOSB1</name>
<sequence length="631" mass="70543">MNSENYEKEYKTSVENNLEYWKGKGEALISWDKSFKNVYNGDFSNSKWYEGGELNACYNCIDRHYNLNPNKVAMIYTDNNNNCTKFTFAESLKYISKISTLLKEKGLKKGDCVAIYMSMSPEAVFATLACARLGLIHNCIFGGFSPDSILLRIEDSNAKFLITSYEIERATSKISFWDNVKVVVDKKPMDILVFDIETKGNNLDKKPESLGLSTTYWSDLVNNTIDFIGHVPVKSEDILFYLYTSGSTGKPKGMVHTTAGYLVYAALTTKVCFDLKNEDVFACTADIGWITGHTYSIYGPLLNGVTTVIFGGTPVHPDHYRLFNLVQSLGITQLYTAPTVVRTLRKYFLTNEFKGTYNLNSLRLLGSVGEPINKDAYKWFTESFNNLHIVDSYWQTETGGIMIAPIPYAILGQPECASLPFFGVSPVIVKPESTSKSILEASPYELGHVCFRGSWPGIARTILNDDKRYKSSYFNYDNLYFTGDEGYVDENNLFWIRGRADDVINVSGHRISTAEIESAACTDPNVAEAAVVAIDDEITGQGLCFFIAVKQNIPEEEASKSLRNTLRNKIGKLVNPKKIVVVKGLPKTSTGKIMRRVLRDILLGTVPEDLSTCTNIESIEAIRNASFGQTK</sequence>
<keyword evidence="3" id="KW-0436">Ligase</keyword>
<dbReference type="GO" id="GO:0006085">
    <property type="term" value="P:acetyl-CoA biosynthetic process"/>
    <property type="evidence" value="ECO:0007669"/>
    <property type="project" value="TreeGrafter"/>
</dbReference>
<dbReference type="EMBL" id="KB909268">
    <property type="protein sequence ID" value="EOB12833.1"/>
    <property type="molecule type" value="Genomic_DNA"/>
</dbReference>
<dbReference type="Pfam" id="PF16177">
    <property type="entry name" value="ACAS_N"/>
    <property type="match status" value="1"/>
</dbReference>
<evidence type="ECO:0000256" key="2">
    <source>
        <dbReference type="ARBA" id="ARBA00013275"/>
    </source>
</evidence>
<protein>
    <recommendedName>
        <fullName evidence="2">acetate--CoA ligase</fullName>
        <ecNumber evidence="2">6.2.1.1</ecNumber>
    </recommendedName>
</protein>
<dbReference type="InterPro" id="IPR020845">
    <property type="entry name" value="AMP-binding_CS"/>
</dbReference>
<dbReference type="OMA" id="INVSYNC"/>
<accession>R0MJ84</accession>
<dbReference type="GO" id="GO:0005524">
    <property type="term" value="F:ATP binding"/>
    <property type="evidence" value="ECO:0007669"/>
    <property type="project" value="UniProtKB-KW"/>
</dbReference>
<dbReference type="EC" id="6.2.1.1" evidence="2"/>
<dbReference type="InterPro" id="IPR045851">
    <property type="entry name" value="AMP-bd_C_sf"/>
</dbReference>
<dbReference type="InterPro" id="IPR025110">
    <property type="entry name" value="AMP-bd_C"/>
</dbReference>
<evidence type="ECO:0000259" key="7">
    <source>
        <dbReference type="Pfam" id="PF13193"/>
    </source>
</evidence>
<dbReference type="InterPro" id="IPR000873">
    <property type="entry name" value="AMP-dep_synth/lig_dom"/>
</dbReference>